<keyword evidence="4" id="KW-1185">Reference proteome</keyword>
<accession>A0A1I7RZA8</accession>
<name>A0A1I7RZA8_BURXY</name>
<reference evidence="2" key="2">
    <citation type="submission" date="2020-09" db="EMBL/GenBank/DDBJ databases">
        <authorList>
            <person name="Kikuchi T."/>
        </authorList>
    </citation>
    <scope>NUCLEOTIDE SEQUENCE</scope>
    <source>
        <strain evidence="2">Ka4C1</strain>
    </source>
</reference>
<evidence type="ECO:0000313" key="4">
    <source>
        <dbReference type="Proteomes" id="UP000659654"/>
    </source>
</evidence>
<evidence type="ECO:0000313" key="3">
    <source>
        <dbReference type="Proteomes" id="UP000095284"/>
    </source>
</evidence>
<reference evidence="5" key="1">
    <citation type="submission" date="2016-11" db="UniProtKB">
        <authorList>
            <consortium name="WormBaseParasite"/>
        </authorList>
    </citation>
    <scope>IDENTIFICATION</scope>
</reference>
<feature type="compositionally biased region" description="Basic and acidic residues" evidence="1">
    <location>
        <begin position="111"/>
        <end position="130"/>
    </location>
</feature>
<dbReference type="WBParaSite" id="BXY_0607800.1">
    <property type="protein sequence ID" value="BXY_0607800.1"/>
    <property type="gene ID" value="BXY_0607800"/>
</dbReference>
<organism evidence="3 5">
    <name type="scientific">Bursaphelenchus xylophilus</name>
    <name type="common">Pinewood nematode worm</name>
    <name type="synonym">Aphelenchoides xylophilus</name>
    <dbReference type="NCBI Taxonomy" id="6326"/>
    <lineage>
        <taxon>Eukaryota</taxon>
        <taxon>Metazoa</taxon>
        <taxon>Ecdysozoa</taxon>
        <taxon>Nematoda</taxon>
        <taxon>Chromadorea</taxon>
        <taxon>Rhabditida</taxon>
        <taxon>Tylenchina</taxon>
        <taxon>Tylenchomorpha</taxon>
        <taxon>Aphelenchoidea</taxon>
        <taxon>Aphelenchoididae</taxon>
        <taxon>Bursaphelenchus</taxon>
    </lineage>
</organism>
<evidence type="ECO:0000313" key="5">
    <source>
        <dbReference type="WBParaSite" id="BXY_0607800.1"/>
    </source>
</evidence>
<sequence>MQISIQRAYKGPQSGEKPQIMAKCYSCGGSLKCPKPSCQHKRRKATPKKLTTNGLLEALVAMANRRLQDKPHKSAPSAPGQGTRLHSRVLQGTPTAAWHLSTRTHGRGRDHRPPFDKLTPEEIEKLLRHT</sequence>
<evidence type="ECO:0000313" key="2">
    <source>
        <dbReference type="EMBL" id="CAD5220481.1"/>
    </source>
</evidence>
<proteinExistence type="predicted"/>
<dbReference type="EMBL" id="CAJFDI010000003">
    <property type="protein sequence ID" value="CAD5220481.1"/>
    <property type="molecule type" value="Genomic_DNA"/>
</dbReference>
<evidence type="ECO:0000256" key="1">
    <source>
        <dbReference type="SAM" id="MobiDB-lite"/>
    </source>
</evidence>
<dbReference type="Proteomes" id="UP000659654">
    <property type="component" value="Unassembled WGS sequence"/>
</dbReference>
<dbReference type="Proteomes" id="UP000582659">
    <property type="component" value="Unassembled WGS sequence"/>
</dbReference>
<dbReference type="EMBL" id="CAJFCV020000003">
    <property type="protein sequence ID" value="CAG9106668.1"/>
    <property type="molecule type" value="Genomic_DNA"/>
</dbReference>
<dbReference type="AlphaFoldDB" id="A0A1I7RZA8"/>
<gene>
    <name evidence="2" type="ORF">BXYJ_LOCUS6200</name>
</gene>
<feature type="region of interest" description="Disordered" evidence="1">
    <location>
        <begin position="65"/>
        <end position="130"/>
    </location>
</feature>
<protein>
    <submittedName>
        <fullName evidence="2">(pine wood nematode) hypothetical protein</fullName>
    </submittedName>
</protein>
<dbReference type="Proteomes" id="UP000095284">
    <property type="component" value="Unplaced"/>
</dbReference>